<dbReference type="Pfam" id="PF00293">
    <property type="entry name" value="NUDIX"/>
    <property type="match status" value="1"/>
</dbReference>
<evidence type="ECO:0000256" key="3">
    <source>
        <dbReference type="SAM" id="MobiDB-lite"/>
    </source>
</evidence>
<dbReference type="PRINTS" id="PR00502">
    <property type="entry name" value="NUDIXFAMILY"/>
</dbReference>
<sequence>MATETTDPLTGAGPSRNSRPPTAQAALGVGVIVEDGQGRVLLGRHHSGTWELPGGKVDPTHESVAAAAARELREETGLDVGESAVDVFAMLHDVIGGINRISMAALVRLRSGIPEVTEPHLISAWRWTAPEELPTPLFDPSAQILAAWRPDLGLTHPPAHLLRITGPESSADQGPGDPATDAEKRDQAYE</sequence>
<evidence type="ECO:0000256" key="1">
    <source>
        <dbReference type="ARBA" id="ARBA00001946"/>
    </source>
</evidence>
<dbReference type="PANTHER" id="PTHR43046:SF14">
    <property type="entry name" value="MUTT_NUDIX FAMILY PROTEIN"/>
    <property type="match status" value="1"/>
</dbReference>
<dbReference type="InterPro" id="IPR020476">
    <property type="entry name" value="Nudix_hydrolase"/>
</dbReference>
<feature type="region of interest" description="Disordered" evidence="3">
    <location>
        <begin position="1"/>
        <end position="22"/>
    </location>
</feature>
<dbReference type="SUPFAM" id="SSF55811">
    <property type="entry name" value="Nudix"/>
    <property type="match status" value="1"/>
</dbReference>
<evidence type="ECO:0000313" key="5">
    <source>
        <dbReference type="EMBL" id="WSB11688.1"/>
    </source>
</evidence>
<evidence type="ECO:0000259" key="4">
    <source>
        <dbReference type="PROSITE" id="PS51462"/>
    </source>
</evidence>
<keyword evidence="6" id="KW-1185">Reference proteome</keyword>
<evidence type="ECO:0000256" key="2">
    <source>
        <dbReference type="ARBA" id="ARBA00022801"/>
    </source>
</evidence>
<feature type="region of interest" description="Disordered" evidence="3">
    <location>
        <begin position="163"/>
        <end position="190"/>
    </location>
</feature>
<dbReference type="Proteomes" id="UP001356428">
    <property type="component" value="Chromosome"/>
</dbReference>
<dbReference type="PROSITE" id="PS51462">
    <property type="entry name" value="NUDIX"/>
    <property type="match status" value="1"/>
</dbReference>
<accession>A0ABZ1F5I3</accession>
<dbReference type="EMBL" id="CP109083">
    <property type="protein sequence ID" value="WSB11688.1"/>
    <property type="molecule type" value="Genomic_DNA"/>
</dbReference>
<comment type="cofactor">
    <cofactor evidence="1">
        <name>Mg(2+)</name>
        <dbReference type="ChEBI" id="CHEBI:18420"/>
    </cofactor>
</comment>
<proteinExistence type="predicted"/>
<feature type="domain" description="Nudix hydrolase" evidence="4">
    <location>
        <begin position="22"/>
        <end position="151"/>
    </location>
</feature>
<evidence type="ECO:0000313" key="6">
    <source>
        <dbReference type="Proteomes" id="UP001356428"/>
    </source>
</evidence>
<feature type="compositionally biased region" description="Basic and acidic residues" evidence="3">
    <location>
        <begin position="181"/>
        <end position="190"/>
    </location>
</feature>
<dbReference type="CDD" id="cd04678">
    <property type="entry name" value="NUDIX_MTH2_Nudt15"/>
    <property type="match status" value="1"/>
</dbReference>
<dbReference type="Gene3D" id="3.90.79.10">
    <property type="entry name" value="Nucleoside Triphosphate Pyrophosphohydrolase"/>
    <property type="match status" value="1"/>
</dbReference>
<reference evidence="5 6" key="1">
    <citation type="submission" date="2022-10" db="EMBL/GenBank/DDBJ databases">
        <title>The complete genomes of actinobacterial strains from the NBC collection.</title>
        <authorList>
            <person name="Joergensen T.S."/>
            <person name="Alvarez Arevalo M."/>
            <person name="Sterndorff E.B."/>
            <person name="Faurdal D."/>
            <person name="Vuksanovic O."/>
            <person name="Mourched A.-S."/>
            <person name="Charusanti P."/>
            <person name="Shaw S."/>
            <person name="Blin K."/>
            <person name="Weber T."/>
        </authorList>
    </citation>
    <scope>NUCLEOTIDE SEQUENCE [LARGE SCALE GENOMIC DNA]</scope>
    <source>
        <strain evidence="5 6">NBC 01792</strain>
    </source>
</reference>
<dbReference type="RefSeq" id="WP_326702366.1">
    <property type="nucleotide sequence ID" value="NZ_CP108861.1"/>
</dbReference>
<dbReference type="PANTHER" id="PTHR43046">
    <property type="entry name" value="GDP-MANNOSE MANNOSYL HYDROLASE"/>
    <property type="match status" value="1"/>
</dbReference>
<organism evidence="5 6">
    <name type="scientific">Streptomyces cyaneofuscatus</name>
    <dbReference type="NCBI Taxonomy" id="66883"/>
    <lineage>
        <taxon>Bacteria</taxon>
        <taxon>Bacillati</taxon>
        <taxon>Actinomycetota</taxon>
        <taxon>Actinomycetes</taxon>
        <taxon>Kitasatosporales</taxon>
        <taxon>Streptomycetaceae</taxon>
        <taxon>Streptomyces</taxon>
    </lineage>
</organism>
<protein>
    <submittedName>
        <fullName evidence="5">NUDIX domain-containing protein</fullName>
    </submittedName>
</protein>
<gene>
    <name evidence="5" type="ORF">OG849_32710</name>
</gene>
<keyword evidence="2" id="KW-0378">Hydrolase</keyword>
<dbReference type="InterPro" id="IPR000086">
    <property type="entry name" value="NUDIX_hydrolase_dom"/>
</dbReference>
<dbReference type="InterPro" id="IPR015797">
    <property type="entry name" value="NUDIX_hydrolase-like_dom_sf"/>
</dbReference>
<name>A0ABZ1F5I3_9ACTN</name>